<organism evidence="4 5">
    <name type="scientific">Stecheria intestinalis</name>
    <dbReference type="NCBI Taxonomy" id="2606630"/>
    <lineage>
        <taxon>Bacteria</taxon>
        <taxon>Bacillati</taxon>
        <taxon>Bacillota</taxon>
        <taxon>Erysipelotrichia</taxon>
        <taxon>Erysipelotrichales</taxon>
        <taxon>Erysipelotrichaceae</taxon>
        <taxon>Stecheria</taxon>
    </lineage>
</organism>
<evidence type="ECO:0000256" key="1">
    <source>
        <dbReference type="SAM" id="Coils"/>
    </source>
</evidence>
<evidence type="ECO:0000259" key="3">
    <source>
        <dbReference type="Pfam" id="PF19044"/>
    </source>
</evidence>
<dbReference type="Gene3D" id="3.40.50.300">
    <property type="entry name" value="P-loop containing nucleotide triphosphate hydrolases"/>
    <property type="match status" value="1"/>
</dbReference>
<dbReference type="CDD" id="cd01127">
    <property type="entry name" value="TrwB_TraG_TraD_VirD4"/>
    <property type="match status" value="1"/>
</dbReference>
<dbReference type="Pfam" id="PF19044">
    <property type="entry name" value="P-loop_TraG"/>
    <property type="match status" value="1"/>
</dbReference>
<dbReference type="PANTHER" id="PTHR30121:SF12">
    <property type="entry name" value="TYPE IV SECRETION SYSTEM PROTEIN CAGE"/>
    <property type="match status" value="1"/>
</dbReference>
<feature type="region of interest" description="Disordered" evidence="2">
    <location>
        <begin position="842"/>
        <end position="875"/>
    </location>
</feature>
<evidence type="ECO:0000313" key="5">
    <source>
        <dbReference type="Proteomes" id="UP000461880"/>
    </source>
</evidence>
<keyword evidence="1" id="KW-0175">Coiled coil</keyword>
<proteinExistence type="predicted"/>
<dbReference type="Gene3D" id="1.10.8.730">
    <property type="match status" value="1"/>
</dbReference>
<comment type="caution">
    <text evidence="4">The sequence shown here is derived from an EMBL/GenBank/DDBJ whole genome shotgun (WGS) entry which is preliminary data.</text>
</comment>
<dbReference type="InterPro" id="IPR051162">
    <property type="entry name" value="T4SS_component"/>
</dbReference>
<keyword evidence="5" id="KW-1185">Reference proteome</keyword>
<protein>
    <recommendedName>
        <fullName evidence="3">TraG P-loop domain-containing protein</fullName>
    </recommendedName>
</protein>
<evidence type="ECO:0000313" key="4">
    <source>
        <dbReference type="EMBL" id="MSS58213.1"/>
    </source>
</evidence>
<accession>A0A7X2NRQ6</accession>
<gene>
    <name evidence="4" type="ORF">FYJ51_04765</name>
</gene>
<sequence length="875" mass="98779">MPFLLLSSEEQTDTALHFETVLKSAPHHLQITVMTLSADLSEEKARLSEAMKKEASPECRMVDEEYRKRMSESEQYGLSRRFFLSFEYERNRSALFQKETLEEIAFELERTAAVLTAALRNCGNEVIEPSLKEADAASAKILYTILHRAEYREKPFETRLAEVKERYASTSSEGNPIPVPITDILAPDLLSFMDQRYVRCGENFSTYYCIASDGYNPLVQAGWLTPFFSASPGIDLNLFIERKEPQEVMNSIRRNMTYAETDMASVSYASEAMDVSSEAFASTSYIRDGMLAGQDFCYLMVLFSVNGKNPEETARRADELCTRAKQSGLKLRSCEFEEEQAFFSGLPLARPDPALFEKTKRNVLTEGAASTYPFTAFELHDPGGIYLGDDLDTGGLVIADLFDEKRLTNYNLFIEGTSGAGKSYALSLLAIRLRAGHIPVYLLAPEKEDEFRRMCSGVGGQFIQLAPGSKDRINIMEIRPKDERAEISSGIVNGSAEAEGSRLAEKIDTLKNFFSLLITDMTIEERQLLDNALMKVYASFGITEDNRSLIDPEDPERKRFRRMPIVGDLVRVLKESPDTRRMAGILSFFTTGSGRSFNGETNVDLQNEFIVFGLEKMKAELLKVGLYIALDFAWAKVREDRFQDCALMMDEAWTLLQDPVCAEYAMKISKTIRSYHGSYVVSTQQLRDILAVENGKYGMALIGNCATKILMRTEPSDSITVQELLNLSAEDTRLITGLERGNALLLTGGIRLQIRFQASRTEHFLITNAQDDLRMILAEKEMQEREQRASASAERQEQKWIPLFSADEIPLLLRKEELADSMESIRDIPVFEEAEMALEEDAAESLFKSEEKETLNHLNQKSSGKSQRLERRTAC</sequence>
<reference evidence="4 5" key="1">
    <citation type="submission" date="2019-08" db="EMBL/GenBank/DDBJ databases">
        <title>In-depth cultivation of the pig gut microbiome towards novel bacterial diversity and tailored functional studies.</title>
        <authorList>
            <person name="Wylensek D."/>
            <person name="Hitch T.C.A."/>
            <person name="Clavel T."/>
        </authorList>
    </citation>
    <scope>NUCLEOTIDE SEQUENCE [LARGE SCALE GENOMIC DNA]</scope>
    <source>
        <strain evidence="4 5">Oil+RF-744-GAM-WT-6</strain>
    </source>
</reference>
<dbReference type="Proteomes" id="UP000461880">
    <property type="component" value="Unassembled WGS sequence"/>
</dbReference>
<dbReference type="PANTHER" id="PTHR30121">
    <property type="entry name" value="UNCHARACTERIZED PROTEIN YJGR-RELATED"/>
    <property type="match status" value="1"/>
</dbReference>
<feature type="domain" description="TraG P-loop" evidence="3">
    <location>
        <begin position="597"/>
        <end position="742"/>
    </location>
</feature>
<name>A0A7X2NRQ6_9FIRM</name>
<dbReference type="InterPro" id="IPR027417">
    <property type="entry name" value="P-loop_NTPase"/>
</dbReference>
<evidence type="ECO:0000256" key="2">
    <source>
        <dbReference type="SAM" id="MobiDB-lite"/>
    </source>
</evidence>
<dbReference type="EMBL" id="VUMN01000008">
    <property type="protein sequence ID" value="MSS58213.1"/>
    <property type="molecule type" value="Genomic_DNA"/>
</dbReference>
<feature type="compositionally biased region" description="Polar residues" evidence="2">
    <location>
        <begin position="856"/>
        <end position="866"/>
    </location>
</feature>
<feature type="coiled-coil region" evidence="1">
    <location>
        <begin position="766"/>
        <end position="799"/>
    </location>
</feature>
<dbReference type="SUPFAM" id="SSF52540">
    <property type="entry name" value="P-loop containing nucleoside triphosphate hydrolases"/>
    <property type="match status" value="1"/>
</dbReference>
<dbReference type="AlphaFoldDB" id="A0A7X2NRQ6"/>
<dbReference type="InterPro" id="IPR043964">
    <property type="entry name" value="P-loop_TraG"/>
</dbReference>